<accession>A0A167ER47</accession>
<evidence type="ECO:0000313" key="7">
    <source>
        <dbReference type="Proteomes" id="UP000076503"/>
    </source>
</evidence>
<keyword evidence="3" id="KW-0808">Transferase</keyword>
<keyword evidence="1" id="KW-0698">rRNA processing</keyword>
<dbReference type="RefSeq" id="WP_063361626.1">
    <property type="nucleotide sequence ID" value="NZ_AUXZ01000069.1"/>
</dbReference>
<keyword evidence="4" id="KW-0949">S-adenosyl-L-methionine</keyword>
<evidence type="ECO:0000256" key="1">
    <source>
        <dbReference type="ARBA" id="ARBA00022552"/>
    </source>
</evidence>
<dbReference type="AlphaFoldDB" id="A0A167ER47"/>
<dbReference type="InterPro" id="IPR019614">
    <property type="entry name" value="SAM-dep_methyl-trfase"/>
</dbReference>
<evidence type="ECO:0000256" key="3">
    <source>
        <dbReference type="ARBA" id="ARBA00022679"/>
    </source>
</evidence>
<dbReference type="GO" id="GO:0032259">
    <property type="term" value="P:methylation"/>
    <property type="evidence" value="ECO:0007669"/>
    <property type="project" value="UniProtKB-KW"/>
</dbReference>
<evidence type="ECO:0000256" key="4">
    <source>
        <dbReference type="ARBA" id="ARBA00022691"/>
    </source>
</evidence>
<keyword evidence="2" id="KW-0489">Methyltransferase</keyword>
<dbReference type="PANTHER" id="PTHR43042:SF3">
    <property type="entry name" value="RIBOSOMAL RNA LARGE SUBUNIT METHYLTRANSFERASE YWBD-RELATED"/>
    <property type="match status" value="1"/>
</dbReference>
<protein>
    <recommendedName>
        <fullName evidence="5">S-adenosylmethionine-dependent methyltransferase domain-containing protein</fullName>
    </recommendedName>
</protein>
<dbReference type="GO" id="GO:0006364">
    <property type="term" value="P:rRNA processing"/>
    <property type="evidence" value="ECO:0007669"/>
    <property type="project" value="UniProtKB-KW"/>
</dbReference>
<comment type="caution">
    <text evidence="6">The sequence shown here is derived from an EMBL/GenBank/DDBJ whole genome shotgun (WGS) entry which is preliminary data.</text>
</comment>
<reference evidence="6 7" key="1">
    <citation type="submission" date="2013-07" db="EMBL/GenBank/DDBJ databases">
        <title>Comparative Genomic and Metabolomic Analysis of Twelve Strains of Pseudoalteromonas luteoviolacea.</title>
        <authorList>
            <person name="Vynne N.G."/>
            <person name="Mansson M."/>
            <person name="Gram L."/>
        </authorList>
    </citation>
    <scope>NUCLEOTIDE SEQUENCE [LARGE SCALE GENOMIC DNA]</scope>
    <source>
        <strain evidence="6 7">H33</strain>
    </source>
</reference>
<organism evidence="6 7">
    <name type="scientific">Pseudoalteromonas luteoviolacea H33</name>
    <dbReference type="NCBI Taxonomy" id="1365251"/>
    <lineage>
        <taxon>Bacteria</taxon>
        <taxon>Pseudomonadati</taxon>
        <taxon>Pseudomonadota</taxon>
        <taxon>Gammaproteobacteria</taxon>
        <taxon>Alteromonadales</taxon>
        <taxon>Pseudoalteromonadaceae</taxon>
        <taxon>Pseudoalteromonas</taxon>
    </lineage>
</organism>
<proteinExistence type="predicted"/>
<dbReference type="GO" id="GO:0008168">
    <property type="term" value="F:methyltransferase activity"/>
    <property type="evidence" value="ECO:0007669"/>
    <property type="project" value="UniProtKB-KW"/>
</dbReference>
<dbReference type="OrthoDB" id="9805492at2"/>
<dbReference type="SUPFAM" id="SSF53335">
    <property type="entry name" value="S-adenosyl-L-methionine-dependent methyltransferases"/>
    <property type="match status" value="1"/>
</dbReference>
<dbReference type="InterPro" id="IPR029063">
    <property type="entry name" value="SAM-dependent_MTases_sf"/>
</dbReference>
<dbReference type="CDD" id="cd02440">
    <property type="entry name" value="AdoMet_MTases"/>
    <property type="match status" value="1"/>
</dbReference>
<dbReference type="Gene3D" id="3.40.50.150">
    <property type="entry name" value="Vaccinia Virus protein VP39"/>
    <property type="match status" value="1"/>
</dbReference>
<gene>
    <name evidence="6" type="ORF">N476_14495</name>
</gene>
<dbReference type="PANTHER" id="PTHR43042">
    <property type="entry name" value="SAM-DEPENDENT METHYLTRANSFERASE"/>
    <property type="match status" value="1"/>
</dbReference>
<sequence length="313" mass="35534">MQFDFSPIQQVFSQLTELPNEAVRLFHGRGRCYPSLEQLSIDFLSGQIMCTVFKEQGDAWMEGLRDCLNTLIHSDVAQKQLTCVFIQHRYRVDNAVEILFGRLDEQVVVTENGLKFELSLGKKQNTGLFFDMRNGRDWVKKQSENKKVLNLFAYTCGFSVAAVAGGAKQVVNLDMAKAALNQGRRNHQLNDHALDNVSFLGHDLFKSWGKLRKFGPYDLVIIDPPTFQKGSFALTKDYQRILRKLPELLYPGATVLACVNDPTVQSQFLIDEMHREAPSMTFIERLENPPVFEDIDPQGGLKCLVFSNEHAVL</sequence>
<feature type="domain" description="S-adenosylmethionine-dependent methyltransferase" evidence="5">
    <location>
        <begin position="24"/>
        <end position="306"/>
    </location>
</feature>
<evidence type="ECO:0000259" key="5">
    <source>
        <dbReference type="Pfam" id="PF10672"/>
    </source>
</evidence>
<evidence type="ECO:0000256" key="2">
    <source>
        <dbReference type="ARBA" id="ARBA00022603"/>
    </source>
</evidence>
<dbReference type="EMBL" id="AUXZ01000069">
    <property type="protein sequence ID" value="KZN51101.1"/>
    <property type="molecule type" value="Genomic_DNA"/>
</dbReference>
<name>A0A167ER47_9GAMM</name>
<evidence type="ECO:0000313" key="6">
    <source>
        <dbReference type="EMBL" id="KZN51101.1"/>
    </source>
</evidence>
<dbReference type="PATRIC" id="fig|1365251.3.peg.2110"/>
<dbReference type="Pfam" id="PF10672">
    <property type="entry name" value="Methyltrans_SAM"/>
    <property type="match status" value="1"/>
</dbReference>
<dbReference type="Proteomes" id="UP000076503">
    <property type="component" value="Unassembled WGS sequence"/>
</dbReference>